<reference evidence="1 2" key="1">
    <citation type="submission" date="2015-11" db="EMBL/GenBank/DDBJ databases">
        <title>Complete genome sequencing of a biphenyl-degrading bacterium, Pseudomonas putida KF715 (=NBRC110667).</title>
        <authorList>
            <person name="Suenaga H."/>
            <person name="Fujihara N."/>
            <person name="Watanabe T."/>
            <person name="Hirose J."/>
            <person name="Kimura N."/>
            <person name="Yamazoe A."/>
            <person name="Hosoyama A."/>
            <person name="Shimodaira J."/>
            <person name="Furukawa K."/>
        </authorList>
    </citation>
    <scope>NUCLEOTIDE SEQUENCE [LARGE SCALE GENOMIC DNA]</scope>
    <source>
        <strain evidence="1 2">KF715</strain>
    </source>
</reference>
<proteinExistence type="predicted"/>
<organism evidence="1 2">
    <name type="scientific">Pseudomonas putida</name>
    <name type="common">Arthrobacter siderocapsulatus</name>
    <dbReference type="NCBI Taxonomy" id="303"/>
    <lineage>
        <taxon>Bacteria</taxon>
        <taxon>Pseudomonadati</taxon>
        <taxon>Pseudomonadota</taxon>
        <taxon>Gammaproteobacteria</taxon>
        <taxon>Pseudomonadales</taxon>
        <taxon>Pseudomonadaceae</taxon>
        <taxon>Pseudomonas</taxon>
    </lineage>
</organism>
<evidence type="ECO:0008006" key="3">
    <source>
        <dbReference type="Google" id="ProtNLM"/>
    </source>
</evidence>
<accession>A0A1L7NF48</accession>
<dbReference type="AlphaFoldDB" id="A0A1L7NF48"/>
<name>A0A1L7NF48_PSEPU</name>
<dbReference type="RefSeq" id="WP_096426398.1">
    <property type="nucleotide sequence ID" value="NZ_AP015029.1"/>
</dbReference>
<dbReference type="InterPro" id="IPR036866">
    <property type="entry name" value="RibonucZ/Hydroxyglut_hydro"/>
</dbReference>
<dbReference type="EMBL" id="AP015029">
    <property type="protein sequence ID" value="BAW24109.1"/>
    <property type="molecule type" value="Genomic_DNA"/>
</dbReference>
<sequence>MAAKVTFFQVGTGDMTLIRLADTSVTTILIDSRIRQAADNPNDDTPDVGRALRERLQWDEKGRPFVNAFLLSHPDQDHCAGMRKHFWFGDPADYPDDEKGRWEKRIMIREMWSSPLVFRRSSKKNHVLCDDAKAFDKEARRRVEYWRTYRSAGHGNRIKIMGEDNAGKTKDLGPILIKSGENFSGIAGEDMSPFFTSHLLAPAPHEDDADLEERLSKNESSVVMNIQISPFAYAQTKTKFLVGGDAEVLIWERMWERFEQTPEVLEYDLLLAPHHCSWHTLSWDSWSGLGEKARVSWDARQALSQARNGATIVSSSVEILDDDCDPPCIRAKREYQAILDDVDGWFSCTGDLGTKACMDFEVRSDGKVKLLTAAAALAGSVPSSIAASIPPRAGACDD</sequence>
<evidence type="ECO:0000313" key="2">
    <source>
        <dbReference type="Proteomes" id="UP000218731"/>
    </source>
</evidence>
<dbReference type="SUPFAM" id="SSF56281">
    <property type="entry name" value="Metallo-hydrolase/oxidoreductase"/>
    <property type="match status" value="1"/>
</dbReference>
<protein>
    <recommendedName>
        <fullName evidence="3">Metallohydrolase</fullName>
    </recommendedName>
</protein>
<dbReference type="Proteomes" id="UP000218731">
    <property type="component" value="Chromosome 1"/>
</dbReference>
<dbReference type="Gene3D" id="3.60.15.10">
    <property type="entry name" value="Ribonuclease Z/Hydroxyacylglutathione hydrolase-like"/>
    <property type="match status" value="1"/>
</dbReference>
<evidence type="ECO:0000313" key="1">
    <source>
        <dbReference type="EMBL" id="BAW24109.1"/>
    </source>
</evidence>
<gene>
    <name evidence="1" type="ORF">KF715C_ch35360</name>
</gene>